<organism evidence="1 2">
    <name type="scientific">Penicillium angulare</name>
    <dbReference type="NCBI Taxonomy" id="116970"/>
    <lineage>
        <taxon>Eukaryota</taxon>
        <taxon>Fungi</taxon>
        <taxon>Dikarya</taxon>
        <taxon>Ascomycota</taxon>
        <taxon>Pezizomycotina</taxon>
        <taxon>Eurotiomycetes</taxon>
        <taxon>Eurotiomycetidae</taxon>
        <taxon>Eurotiales</taxon>
        <taxon>Aspergillaceae</taxon>
        <taxon>Penicillium</taxon>
    </lineage>
</organism>
<name>A0A9W9FZP6_9EURO</name>
<proteinExistence type="predicted"/>
<reference evidence="1" key="2">
    <citation type="journal article" date="2023" name="IMA Fungus">
        <title>Comparative genomic study of the Penicillium genus elucidates a diverse pangenome and 15 lateral gene transfer events.</title>
        <authorList>
            <person name="Petersen C."/>
            <person name="Sorensen T."/>
            <person name="Nielsen M.R."/>
            <person name="Sondergaard T.E."/>
            <person name="Sorensen J.L."/>
            <person name="Fitzpatrick D.A."/>
            <person name="Frisvad J.C."/>
            <person name="Nielsen K.L."/>
        </authorList>
    </citation>
    <scope>NUCLEOTIDE SEQUENCE</scope>
    <source>
        <strain evidence="1">IBT 30069</strain>
    </source>
</reference>
<protein>
    <submittedName>
        <fullName evidence="1">Uncharacterized protein</fullName>
    </submittedName>
</protein>
<accession>A0A9W9FZP6</accession>
<gene>
    <name evidence="1" type="ORF">N7456_006111</name>
</gene>
<dbReference type="Proteomes" id="UP001149165">
    <property type="component" value="Unassembled WGS sequence"/>
</dbReference>
<sequence>MYFACLMVPQVTASPNPTLDDVTEKLAMGNFSGQGLQKIADFLNTLDHYKRPQAGLPVICTLDSFHLGQVCLPLTLAFRNKDHALIFKEQISDFGFDDFAYYA</sequence>
<keyword evidence="2" id="KW-1185">Reference proteome</keyword>
<dbReference type="EMBL" id="JAPQKH010000003">
    <property type="protein sequence ID" value="KAJ5109436.1"/>
    <property type="molecule type" value="Genomic_DNA"/>
</dbReference>
<reference evidence="1" key="1">
    <citation type="submission" date="2022-11" db="EMBL/GenBank/DDBJ databases">
        <authorList>
            <person name="Petersen C."/>
        </authorList>
    </citation>
    <scope>NUCLEOTIDE SEQUENCE</scope>
    <source>
        <strain evidence="1">IBT 30069</strain>
    </source>
</reference>
<dbReference type="OrthoDB" id="10359867at2759"/>
<evidence type="ECO:0000313" key="1">
    <source>
        <dbReference type="EMBL" id="KAJ5109436.1"/>
    </source>
</evidence>
<evidence type="ECO:0000313" key="2">
    <source>
        <dbReference type="Proteomes" id="UP001149165"/>
    </source>
</evidence>
<comment type="caution">
    <text evidence="1">The sequence shown here is derived from an EMBL/GenBank/DDBJ whole genome shotgun (WGS) entry which is preliminary data.</text>
</comment>
<dbReference type="AlphaFoldDB" id="A0A9W9FZP6"/>